<evidence type="ECO:0008006" key="11">
    <source>
        <dbReference type="Google" id="ProtNLM"/>
    </source>
</evidence>
<evidence type="ECO:0000256" key="6">
    <source>
        <dbReference type="SAM" id="MobiDB-lite"/>
    </source>
</evidence>
<evidence type="ECO:0000259" key="7">
    <source>
        <dbReference type="PROSITE" id="PS50280"/>
    </source>
</evidence>
<evidence type="ECO:0000256" key="4">
    <source>
        <dbReference type="ARBA" id="ARBA00022679"/>
    </source>
</evidence>
<dbReference type="GO" id="GO:0005694">
    <property type="term" value="C:chromosome"/>
    <property type="evidence" value="ECO:0007669"/>
    <property type="project" value="UniProtKB-SubCell"/>
</dbReference>
<feature type="domain" description="Post-SET" evidence="8">
    <location>
        <begin position="143"/>
        <end position="159"/>
    </location>
</feature>
<feature type="compositionally biased region" description="Low complexity" evidence="6">
    <location>
        <begin position="161"/>
        <end position="177"/>
    </location>
</feature>
<dbReference type="PANTHER" id="PTHR22884">
    <property type="entry name" value="SET DOMAIN PROTEINS"/>
    <property type="match status" value="1"/>
</dbReference>
<dbReference type="SUPFAM" id="SSF82199">
    <property type="entry name" value="SET domain"/>
    <property type="match status" value="1"/>
</dbReference>
<dbReference type="InterPro" id="IPR050777">
    <property type="entry name" value="SET2_Histone-Lys_MeTrsfase"/>
</dbReference>
<evidence type="ECO:0000313" key="9">
    <source>
        <dbReference type="EMBL" id="RAR84365.1"/>
    </source>
</evidence>
<dbReference type="PROSITE" id="PS50280">
    <property type="entry name" value="SET"/>
    <property type="match status" value="1"/>
</dbReference>
<dbReference type="Pfam" id="PF00856">
    <property type="entry name" value="SET"/>
    <property type="match status" value="1"/>
</dbReference>
<feature type="region of interest" description="Disordered" evidence="6">
    <location>
        <begin position="161"/>
        <end position="202"/>
    </location>
</feature>
<comment type="subcellular location">
    <subcellularLocation>
        <location evidence="1">Chromosome</location>
    </subcellularLocation>
</comment>
<evidence type="ECO:0000259" key="8">
    <source>
        <dbReference type="PROSITE" id="PS50868"/>
    </source>
</evidence>
<organism evidence="9 10">
    <name type="scientific">Paracidovorax anthurii</name>
    <dbReference type="NCBI Taxonomy" id="78229"/>
    <lineage>
        <taxon>Bacteria</taxon>
        <taxon>Pseudomonadati</taxon>
        <taxon>Pseudomonadota</taxon>
        <taxon>Betaproteobacteria</taxon>
        <taxon>Burkholderiales</taxon>
        <taxon>Comamonadaceae</taxon>
        <taxon>Paracidovorax</taxon>
    </lineage>
</organism>
<name>A0A328ZG64_9BURK</name>
<keyword evidence="3" id="KW-0489">Methyltransferase</keyword>
<dbReference type="SMART" id="SM00317">
    <property type="entry name" value="SET"/>
    <property type="match status" value="1"/>
</dbReference>
<evidence type="ECO:0000256" key="1">
    <source>
        <dbReference type="ARBA" id="ARBA00004286"/>
    </source>
</evidence>
<evidence type="ECO:0000313" key="10">
    <source>
        <dbReference type="Proteomes" id="UP000248856"/>
    </source>
</evidence>
<dbReference type="Gene3D" id="2.170.270.10">
    <property type="entry name" value="SET domain"/>
    <property type="match status" value="1"/>
</dbReference>
<evidence type="ECO:0000256" key="2">
    <source>
        <dbReference type="ARBA" id="ARBA00022454"/>
    </source>
</evidence>
<keyword evidence="2" id="KW-0158">Chromosome</keyword>
<dbReference type="EMBL" id="QLTA01000011">
    <property type="protein sequence ID" value="RAR84365.1"/>
    <property type="molecule type" value="Genomic_DNA"/>
</dbReference>
<dbReference type="GO" id="GO:0032259">
    <property type="term" value="P:methylation"/>
    <property type="evidence" value="ECO:0007669"/>
    <property type="project" value="UniProtKB-KW"/>
</dbReference>
<feature type="domain" description="SET" evidence="7">
    <location>
        <begin position="18"/>
        <end position="130"/>
    </location>
</feature>
<keyword evidence="10" id="KW-1185">Reference proteome</keyword>
<comment type="caution">
    <text evidence="9">The sequence shown here is derived from an EMBL/GenBank/DDBJ whole genome shotgun (WGS) entry which is preliminary data.</text>
</comment>
<evidence type="ECO:0000256" key="3">
    <source>
        <dbReference type="ARBA" id="ARBA00022603"/>
    </source>
</evidence>
<dbReference type="RefSeq" id="WP_245951475.1">
    <property type="nucleotide sequence ID" value="NZ_QLTA01000011.1"/>
</dbReference>
<protein>
    <recommendedName>
        <fullName evidence="11">SET domain-containing protein</fullName>
    </recommendedName>
</protein>
<evidence type="ECO:0000256" key="5">
    <source>
        <dbReference type="ARBA" id="ARBA00022691"/>
    </source>
</evidence>
<dbReference type="PROSITE" id="PS50868">
    <property type="entry name" value="POST_SET"/>
    <property type="match status" value="1"/>
</dbReference>
<feature type="compositionally biased region" description="Basic and acidic residues" evidence="6">
    <location>
        <begin position="191"/>
        <end position="202"/>
    </location>
</feature>
<dbReference type="AlphaFoldDB" id="A0A328ZG64"/>
<accession>A0A328ZG64</accession>
<sequence>MPRTATHATDPSAARGGRRIQVRSSGVHGKGVFAVQDIAEGEVLVEYTGEIISWQEAQDRHPHDPQQPNHTFYFHIDEDRVIDAKHGGNSSRWINHSCAPNCYADERGGRIFITALRNIRTGEELNYDYGLIIDERYTPKLKAEYPCWCGSRECRGTLLAPKRGWAPPGPPARAAKASGTALPPTPKKPRPAAERAARSPRR</sequence>
<keyword evidence="4" id="KW-0808">Transferase</keyword>
<dbReference type="InterPro" id="IPR046341">
    <property type="entry name" value="SET_dom_sf"/>
</dbReference>
<dbReference type="InterPro" id="IPR003616">
    <property type="entry name" value="Post-SET_dom"/>
</dbReference>
<gene>
    <name evidence="9" type="ORF">AX018_101183</name>
</gene>
<reference evidence="9 10" key="1">
    <citation type="submission" date="2018-06" db="EMBL/GenBank/DDBJ databases">
        <title>Genomic Encyclopedia of Archaeal and Bacterial Type Strains, Phase II (KMG-II): from individual species to whole genera.</title>
        <authorList>
            <person name="Goeker M."/>
        </authorList>
    </citation>
    <scope>NUCLEOTIDE SEQUENCE [LARGE SCALE GENOMIC DNA]</scope>
    <source>
        <strain evidence="9 10">CFPB 3232</strain>
    </source>
</reference>
<keyword evidence="5" id="KW-0949">S-adenosyl-L-methionine</keyword>
<dbReference type="GO" id="GO:0008168">
    <property type="term" value="F:methyltransferase activity"/>
    <property type="evidence" value="ECO:0007669"/>
    <property type="project" value="UniProtKB-KW"/>
</dbReference>
<proteinExistence type="predicted"/>
<dbReference type="InterPro" id="IPR001214">
    <property type="entry name" value="SET_dom"/>
</dbReference>
<dbReference type="Proteomes" id="UP000248856">
    <property type="component" value="Unassembled WGS sequence"/>
</dbReference>